<feature type="region of interest" description="Disordered" evidence="1">
    <location>
        <begin position="373"/>
        <end position="398"/>
    </location>
</feature>
<gene>
    <name evidence="2" type="ORF">V7x_11800</name>
</gene>
<reference evidence="2 3" key="1">
    <citation type="submission" date="2019-02" db="EMBL/GenBank/DDBJ databases">
        <title>Deep-cultivation of Planctomycetes and their phenomic and genomic characterization uncovers novel biology.</title>
        <authorList>
            <person name="Wiegand S."/>
            <person name="Jogler M."/>
            <person name="Boedeker C."/>
            <person name="Pinto D."/>
            <person name="Vollmers J."/>
            <person name="Rivas-Marin E."/>
            <person name="Kohn T."/>
            <person name="Peeters S.H."/>
            <person name="Heuer A."/>
            <person name="Rast P."/>
            <person name="Oberbeckmann S."/>
            <person name="Bunk B."/>
            <person name="Jeske O."/>
            <person name="Meyerdierks A."/>
            <person name="Storesund J.E."/>
            <person name="Kallscheuer N."/>
            <person name="Luecker S."/>
            <person name="Lage O.M."/>
            <person name="Pohl T."/>
            <person name="Merkel B.J."/>
            <person name="Hornburger P."/>
            <person name="Mueller R.-W."/>
            <person name="Bruemmer F."/>
            <person name="Labrenz M."/>
            <person name="Spormann A.M."/>
            <person name="Op Den Camp H."/>
            <person name="Overmann J."/>
            <person name="Amann R."/>
            <person name="Jetten M.S.M."/>
            <person name="Mascher T."/>
            <person name="Medema M.H."/>
            <person name="Devos D.P."/>
            <person name="Kaster A.-K."/>
            <person name="Ovreas L."/>
            <person name="Rohde M."/>
            <person name="Galperin M.Y."/>
            <person name="Jogler C."/>
        </authorList>
    </citation>
    <scope>NUCLEOTIDE SEQUENCE [LARGE SCALE GENOMIC DNA]</scope>
    <source>
        <strain evidence="2 3">V7</strain>
    </source>
</reference>
<accession>A0A5C6FR41</accession>
<evidence type="ECO:0000313" key="3">
    <source>
        <dbReference type="Proteomes" id="UP000316476"/>
    </source>
</evidence>
<feature type="compositionally biased region" description="Basic and acidic residues" evidence="1">
    <location>
        <begin position="373"/>
        <end position="384"/>
    </location>
</feature>
<dbReference type="AlphaFoldDB" id="A0A5C6FR41"/>
<dbReference type="EMBL" id="SJPZ01000001">
    <property type="protein sequence ID" value="TWU65632.1"/>
    <property type="molecule type" value="Genomic_DNA"/>
</dbReference>
<sequence length="511" mass="56824">MYAGLHRGGPSLERLGVRRLVGVFDLIAWVGCLIVVGGSPAKVVADDHWLIIGGGYAPEGNQASLERNVLAAQQRLALPNSGVKHSWIFFADGNAPGHDVQVIDRKSVPVANQLMAEFLSDPTDLGLHYRDHQIDGVRGAATPKNLQRWFSVQGRQLSAGDRLVIYVTAHGYASRGNRDPYDTSIATWNKTSVTTKQFDQWLNSLPQGVDVVLVMVQCYSGGFARLIFDPTASDQQPTDQRRIGVFATVHDRPAAGCTADVDQADYREYSTSFFEALDQTRDPKRSGPAPADFDGDGKISIAEAHAWTVLHSDTIDLPVITSGEYLTVHSRLAESGDRDLLGEAVPYSQIIQLAGPAQRAVLDGLSEQLGLTGEDRVQQADRQTRRGRRRRSGTSDGRWRAIQRRIGDSLKERWPGLANVLNPIATELLTHRSDEFIAAVKQHPDYARYQQLRDEQENQLSTAERSVKYERFIRTADNVVLAENLRRMDDAQLWRGYQNLVEQESRPLFGF</sequence>
<dbReference type="Gene3D" id="3.40.50.1460">
    <property type="match status" value="1"/>
</dbReference>
<evidence type="ECO:0000313" key="2">
    <source>
        <dbReference type="EMBL" id="TWU65632.1"/>
    </source>
</evidence>
<comment type="caution">
    <text evidence="2">The sequence shown here is derived from an EMBL/GenBank/DDBJ whole genome shotgun (WGS) entry which is preliminary data.</text>
</comment>
<evidence type="ECO:0000256" key="1">
    <source>
        <dbReference type="SAM" id="MobiDB-lite"/>
    </source>
</evidence>
<organism evidence="2 3">
    <name type="scientific">Crateriforma conspicua</name>
    <dbReference type="NCBI Taxonomy" id="2527996"/>
    <lineage>
        <taxon>Bacteria</taxon>
        <taxon>Pseudomonadati</taxon>
        <taxon>Planctomycetota</taxon>
        <taxon>Planctomycetia</taxon>
        <taxon>Planctomycetales</taxon>
        <taxon>Planctomycetaceae</taxon>
        <taxon>Crateriforma</taxon>
    </lineage>
</organism>
<dbReference type="Proteomes" id="UP000316476">
    <property type="component" value="Unassembled WGS sequence"/>
</dbReference>
<dbReference type="RefSeq" id="WP_197136180.1">
    <property type="nucleotide sequence ID" value="NZ_SJPZ01000001.1"/>
</dbReference>
<protein>
    <recommendedName>
        <fullName evidence="4">Caspase domain protein</fullName>
    </recommendedName>
</protein>
<name>A0A5C6FR41_9PLAN</name>
<proteinExistence type="predicted"/>
<evidence type="ECO:0008006" key="4">
    <source>
        <dbReference type="Google" id="ProtNLM"/>
    </source>
</evidence>